<protein>
    <submittedName>
        <fullName evidence="2">Uncharacterized protein</fullName>
    </submittedName>
</protein>
<reference evidence="2" key="1">
    <citation type="journal article" date="2014" name="Int. J. Syst. Evol. Microbiol.">
        <title>Complete genome sequence of Corynebacterium casei LMG S-19264T (=DSM 44701T), isolated from a smear-ripened cheese.</title>
        <authorList>
            <consortium name="US DOE Joint Genome Institute (JGI-PGF)"/>
            <person name="Walter F."/>
            <person name="Albersmeier A."/>
            <person name="Kalinowski J."/>
            <person name="Ruckert C."/>
        </authorList>
    </citation>
    <scope>NUCLEOTIDE SEQUENCE</scope>
    <source>
        <strain evidence="2">JCM 4988</strain>
    </source>
</reference>
<feature type="region of interest" description="Disordered" evidence="1">
    <location>
        <begin position="1"/>
        <end position="20"/>
    </location>
</feature>
<name>A0A918V389_9ACTN</name>
<comment type="caution">
    <text evidence="2">The sequence shown here is derived from an EMBL/GenBank/DDBJ whole genome shotgun (WGS) entry which is preliminary data.</text>
</comment>
<evidence type="ECO:0000313" key="3">
    <source>
        <dbReference type="Proteomes" id="UP000630936"/>
    </source>
</evidence>
<gene>
    <name evidence="2" type="ORF">GCM10010387_65340</name>
</gene>
<sequence>MIYTTARYPPDGNTAESPRDAVRYEGIRVCRRDQRETPCWRRYATGSMSEPYPAAVRISK</sequence>
<dbReference type="Proteomes" id="UP000630936">
    <property type="component" value="Unassembled WGS sequence"/>
</dbReference>
<accession>A0A918V389</accession>
<organism evidence="2 3">
    <name type="scientific">Streptomyces inusitatus</name>
    <dbReference type="NCBI Taxonomy" id="68221"/>
    <lineage>
        <taxon>Bacteria</taxon>
        <taxon>Bacillati</taxon>
        <taxon>Actinomycetota</taxon>
        <taxon>Actinomycetes</taxon>
        <taxon>Kitasatosporales</taxon>
        <taxon>Streptomycetaceae</taxon>
        <taxon>Streptomyces</taxon>
    </lineage>
</organism>
<evidence type="ECO:0000313" key="2">
    <source>
        <dbReference type="EMBL" id="GGZ62899.1"/>
    </source>
</evidence>
<keyword evidence="3" id="KW-1185">Reference proteome</keyword>
<evidence type="ECO:0000256" key="1">
    <source>
        <dbReference type="SAM" id="MobiDB-lite"/>
    </source>
</evidence>
<proteinExistence type="predicted"/>
<reference evidence="2" key="2">
    <citation type="submission" date="2020-09" db="EMBL/GenBank/DDBJ databases">
        <authorList>
            <person name="Sun Q."/>
            <person name="Ohkuma M."/>
        </authorList>
    </citation>
    <scope>NUCLEOTIDE SEQUENCE</scope>
    <source>
        <strain evidence="2">JCM 4988</strain>
    </source>
</reference>
<dbReference type="AlphaFoldDB" id="A0A918V389"/>
<dbReference type="EMBL" id="BMWG01000036">
    <property type="protein sequence ID" value="GGZ62899.1"/>
    <property type="molecule type" value="Genomic_DNA"/>
</dbReference>